<evidence type="ECO:0000256" key="1">
    <source>
        <dbReference type="ARBA" id="ARBA00004496"/>
    </source>
</evidence>
<proteinExistence type="inferred from homology"/>
<feature type="domain" description="RecX second three-helical" evidence="6">
    <location>
        <begin position="97"/>
        <end position="137"/>
    </location>
</feature>
<evidence type="ECO:0000313" key="8">
    <source>
        <dbReference type="Proteomes" id="UP001196565"/>
    </source>
</evidence>
<dbReference type="InterPro" id="IPR036388">
    <property type="entry name" value="WH-like_DNA-bd_sf"/>
</dbReference>
<comment type="subcellular location">
    <subcellularLocation>
        <location evidence="1">Cytoplasm</location>
    </subcellularLocation>
</comment>
<comment type="similarity">
    <text evidence="2">Belongs to the RecX family.</text>
</comment>
<evidence type="ECO:0000256" key="4">
    <source>
        <dbReference type="ARBA" id="ARBA00022490"/>
    </source>
</evidence>
<keyword evidence="8" id="KW-1185">Reference proteome</keyword>
<accession>A0ABS7AI22</accession>
<evidence type="ECO:0000256" key="5">
    <source>
        <dbReference type="SAM" id="MobiDB-lite"/>
    </source>
</evidence>
<dbReference type="EMBL" id="JAHYBZ010000009">
    <property type="protein sequence ID" value="MBW6400789.1"/>
    <property type="molecule type" value="Genomic_DNA"/>
</dbReference>
<dbReference type="InterPro" id="IPR053924">
    <property type="entry name" value="RecX_HTH_2nd"/>
</dbReference>
<dbReference type="RefSeq" id="WP_219765361.1">
    <property type="nucleotide sequence ID" value="NZ_JAHYBZ010000009.1"/>
</dbReference>
<sequence length="208" mass="22364">MTGDGNGQQDKRGRRAPRPAGHAPTEARLREIALAHLARFAATEVALRRVLERRVDRWARAAEAEGQPHEQVSMAAARARTAAVEVAKAMVTAGAVDDAAFAESRARRLARAGRSRRAIAAHLSAKGVDAETAATALPEDPEAELNAALAYCRRRRIGPFARVEADVEARRKALAALARGGFAQPVARRALDMDPTEAEDRLIAARRA</sequence>
<keyword evidence="4" id="KW-0963">Cytoplasm</keyword>
<name>A0ABS7AI22_9PROT</name>
<comment type="caution">
    <text evidence="7">The sequence shown here is derived from an EMBL/GenBank/DDBJ whole genome shotgun (WGS) entry which is preliminary data.</text>
</comment>
<dbReference type="Proteomes" id="UP001196565">
    <property type="component" value="Unassembled WGS sequence"/>
</dbReference>
<feature type="region of interest" description="Disordered" evidence="5">
    <location>
        <begin position="1"/>
        <end position="25"/>
    </location>
</feature>
<evidence type="ECO:0000256" key="2">
    <source>
        <dbReference type="ARBA" id="ARBA00009695"/>
    </source>
</evidence>
<dbReference type="Pfam" id="PF02631">
    <property type="entry name" value="RecX_HTH2"/>
    <property type="match status" value="1"/>
</dbReference>
<organism evidence="7 8">
    <name type="scientific">Roseomonas alba</name>
    <dbReference type="NCBI Taxonomy" id="2846776"/>
    <lineage>
        <taxon>Bacteria</taxon>
        <taxon>Pseudomonadati</taxon>
        <taxon>Pseudomonadota</taxon>
        <taxon>Alphaproteobacteria</taxon>
        <taxon>Acetobacterales</taxon>
        <taxon>Roseomonadaceae</taxon>
        <taxon>Roseomonas</taxon>
    </lineage>
</organism>
<evidence type="ECO:0000259" key="6">
    <source>
        <dbReference type="Pfam" id="PF02631"/>
    </source>
</evidence>
<protein>
    <recommendedName>
        <fullName evidence="3">Regulatory protein RecX</fullName>
    </recommendedName>
</protein>
<dbReference type="Gene3D" id="1.10.10.10">
    <property type="entry name" value="Winged helix-like DNA-binding domain superfamily/Winged helix DNA-binding domain"/>
    <property type="match status" value="1"/>
</dbReference>
<reference evidence="7 8" key="1">
    <citation type="submission" date="2021-07" db="EMBL/GenBank/DDBJ databases">
        <authorList>
            <person name="So Y."/>
        </authorList>
    </citation>
    <scope>NUCLEOTIDE SEQUENCE [LARGE SCALE GENOMIC DNA]</scope>
    <source>
        <strain evidence="7 8">HJA6</strain>
    </source>
</reference>
<gene>
    <name evidence="7" type="ORF">KPL78_23210</name>
</gene>
<evidence type="ECO:0000256" key="3">
    <source>
        <dbReference type="ARBA" id="ARBA00018111"/>
    </source>
</evidence>
<evidence type="ECO:0000313" key="7">
    <source>
        <dbReference type="EMBL" id="MBW6400789.1"/>
    </source>
</evidence>